<comment type="caution">
    <text evidence="2">The sequence shown here is derived from an EMBL/GenBank/DDBJ whole genome shotgun (WGS) entry which is preliminary data.</text>
</comment>
<evidence type="ECO:0000313" key="3">
    <source>
        <dbReference type="Proteomes" id="UP001318860"/>
    </source>
</evidence>
<protein>
    <recommendedName>
        <fullName evidence="4">SP-RING-type domain-containing protein</fullName>
    </recommendedName>
</protein>
<dbReference type="PANTHER" id="PTHR10782">
    <property type="entry name" value="ZINC FINGER MIZ DOMAIN-CONTAINING PROTEIN"/>
    <property type="match status" value="1"/>
</dbReference>
<evidence type="ECO:0000313" key="2">
    <source>
        <dbReference type="EMBL" id="KAK6137385.1"/>
    </source>
</evidence>
<organism evidence="2 3">
    <name type="scientific">Rehmannia glutinosa</name>
    <name type="common">Chinese foxglove</name>
    <dbReference type="NCBI Taxonomy" id="99300"/>
    <lineage>
        <taxon>Eukaryota</taxon>
        <taxon>Viridiplantae</taxon>
        <taxon>Streptophyta</taxon>
        <taxon>Embryophyta</taxon>
        <taxon>Tracheophyta</taxon>
        <taxon>Spermatophyta</taxon>
        <taxon>Magnoliopsida</taxon>
        <taxon>eudicotyledons</taxon>
        <taxon>Gunneridae</taxon>
        <taxon>Pentapetalae</taxon>
        <taxon>asterids</taxon>
        <taxon>lamiids</taxon>
        <taxon>Lamiales</taxon>
        <taxon>Orobanchaceae</taxon>
        <taxon>Rehmannieae</taxon>
        <taxon>Rehmannia</taxon>
    </lineage>
</organism>
<evidence type="ECO:0008006" key="4">
    <source>
        <dbReference type="Google" id="ProtNLM"/>
    </source>
</evidence>
<dbReference type="PANTHER" id="PTHR10782:SF4">
    <property type="entry name" value="TONALLI, ISOFORM E"/>
    <property type="match status" value="1"/>
</dbReference>
<evidence type="ECO:0000256" key="1">
    <source>
        <dbReference type="SAM" id="MobiDB-lite"/>
    </source>
</evidence>
<proteinExistence type="predicted"/>
<reference evidence="2 3" key="1">
    <citation type="journal article" date="2021" name="Comput. Struct. Biotechnol. J.">
        <title>De novo genome assembly of the potent medicinal plant Rehmannia glutinosa using nanopore technology.</title>
        <authorList>
            <person name="Ma L."/>
            <person name="Dong C."/>
            <person name="Song C."/>
            <person name="Wang X."/>
            <person name="Zheng X."/>
            <person name="Niu Y."/>
            <person name="Chen S."/>
            <person name="Feng W."/>
        </authorList>
    </citation>
    <scope>NUCLEOTIDE SEQUENCE [LARGE SCALE GENOMIC DNA]</scope>
    <source>
        <strain evidence="2">DH-2019</strain>
    </source>
</reference>
<gene>
    <name evidence="2" type="ORF">DH2020_028857</name>
</gene>
<accession>A0ABR0VSV8</accession>
<dbReference type="EMBL" id="JABTTQ020000842">
    <property type="protein sequence ID" value="KAK6137385.1"/>
    <property type="molecule type" value="Genomic_DNA"/>
</dbReference>
<dbReference type="Proteomes" id="UP001318860">
    <property type="component" value="Unassembled WGS sequence"/>
</dbReference>
<keyword evidence="3" id="KW-1185">Reference proteome</keyword>
<name>A0ABR0VSV8_REHGL</name>
<sequence length="818" mass="88970">MAATAVTQAPLSGLALSGSLGGGGGPPENGLMTYVNSLRISAVIDRLSLHVRGQLKNDADEFYNLCLSLARGIDFAIAHHEFPSRAQELPSLAKQVCQCKIDTLIQAAIMVLMISVKNACQCGWFPDKDSEELLNLAKEVANNFGSVSHLSVEPSCSLSVVSTIMTRGRFYVLEVGDHFFCIDDDDNWSRMTLQLNGGPATGTGGETNRFYPRMKMDHVFVFLEVKPGFDAYLRDFQISKKFKASPGNEIVSFGQGVKAVGGFQFTRSTIHHSCERRTSVPQKPEGGTVCDLRVENCLQLPGLTPSLLTLMTVTPRLFVVQTDNIETSSCLISPAKVNFLLNGKGVERRTNLFVDGGPQMPTAVRNLLKYGSNLLQAVGEFNGVAIMSEMSNPDSNVLQDYEAHAPATVDSDAEIIEGPSRISLNCPIRRIKTPVKGHLCKHIQVLKEVEANVSDIIISSDGSWNAVMDSDTAIQKPEDKISDTGDGESPQPVDLLDLTQTNDGMDFGPSNEQIGGVFVPTSNYIASPPVLTDSFTTNGQVEGFNGNNLFTASVPQREPSLPNTLQLQQYQFGNSNYTAEYGMFPSLPRNVTRTPTAVQALPAQTSTSILQQRSRNTARRANLHQVSQMSSSPLHQYSGVQNPGQENRSFPTVRPPHQNVVLQATNQVPDAQRVLNERQLSSQQMANLMMPRAMGQPPAMSQPSYSMNPNGRRMPSVVGDQWSNVGVASPPLMTTDAYDPAQQTWRPAGRMRGALSGQAYADAYNRFMSQHNQQAAQASRPISNVHLDNVNVPAESFMPPNYPSARPASLPGGSGVFF</sequence>
<feature type="compositionally biased region" description="Polar residues" evidence="1">
    <location>
        <begin position="624"/>
        <end position="646"/>
    </location>
</feature>
<feature type="compositionally biased region" description="Polar residues" evidence="1">
    <location>
        <begin position="605"/>
        <end position="615"/>
    </location>
</feature>
<dbReference type="Gene3D" id="3.30.40.10">
    <property type="entry name" value="Zinc/RING finger domain, C3HC4 (zinc finger)"/>
    <property type="match status" value="1"/>
</dbReference>
<dbReference type="InterPro" id="IPR013083">
    <property type="entry name" value="Znf_RING/FYVE/PHD"/>
</dbReference>
<feature type="region of interest" description="Disordered" evidence="1">
    <location>
        <begin position="605"/>
        <end position="646"/>
    </location>
</feature>